<evidence type="ECO:0000313" key="3">
    <source>
        <dbReference type="Proteomes" id="UP001165121"/>
    </source>
</evidence>
<proteinExistence type="predicted"/>
<reference evidence="2" key="1">
    <citation type="submission" date="2023-04" db="EMBL/GenBank/DDBJ databases">
        <title>Phytophthora fragariaefolia NBRC 109709.</title>
        <authorList>
            <person name="Ichikawa N."/>
            <person name="Sato H."/>
            <person name="Tonouchi N."/>
        </authorList>
    </citation>
    <scope>NUCLEOTIDE SEQUENCE</scope>
    <source>
        <strain evidence="2">NBRC 109709</strain>
    </source>
</reference>
<dbReference type="EMBL" id="BSXT01002771">
    <property type="protein sequence ID" value="GMF50747.1"/>
    <property type="molecule type" value="Genomic_DNA"/>
</dbReference>
<feature type="region of interest" description="Disordered" evidence="1">
    <location>
        <begin position="101"/>
        <end position="135"/>
    </location>
</feature>
<feature type="compositionally biased region" description="Polar residues" evidence="1">
    <location>
        <begin position="108"/>
        <end position="118"/>
    </location>
</feature>
<dbReference type="OrthoDB" id="122869at2759"/>
<feature type="compositionally biased region" description="Low complexity" evidence="1">
    <location>
        <begin position="450"/>
        <end position="462"/>
    </location>
</feature>
<evidence type="ECO:0000313" key="2">
    <source>
        <dbReference type="EMBL" id="GMF50747.1"/>
    </source>
</evidence>
<dbReference type="Proteomes" id="UP001165121">
    <property type="component" value="Unassembled WGS sequence"/>
</dbReference>
<organism evidence="2 3">
    <name type="scientific">Phytophthora fragariaefolia</name>
    <dbReference type="NCBI Taxonomy" id="1490495"/>
    <lineage>
        <taxon>Eukaryota</taxon>
        <taxon>Sar</taxon>
        <taxon>Stramenopiles</taxon>
        <taxon>Oomycota</taxon>
        <taxon>Peronosporomycetes</taxon>
        <taxon>Peronosporales</taxon>
        <taxon>Peronosporaceae</taxon>
        <taxon>Phytophthora</taxon>
    </lineage>
</organism>
<comment type="caution">
    <text evidence="2">The sequence shown here is derived from an EMBL/GenBank/DDBJ whole genome shotgun (WGS) entry which is preliminary data.</text>
</comment>
<feature type="compositionally biased region" description="Polar residues" evidence="1">
    <location>
        <begin position="515"/>
        <end position="528"/>
    </location>
</feature>
<feature type="region of interest" description="Disordered" evidence="1">
    <location>
        <begin position="1"/>
        <end position="52"/>
    </location>
</feature>
<dbReference type="AlphaFoldDB" id="A0A9W6Y2L9"/>
<gene>
    <name evidence="2" type="ORF">Pfra01_002031000</name>
</gene>
<feature type="region of interest" description="Disordered" evidence="1">
    <location>
        <begin position="591"/>
        <end position="613"/>
    </location>
</feature>
<accession>A0A9W6Y2L9</accession>
<keyword evidence="3" id="KW-1185">Reference proteome</keyword>
<protein>
    <submittedName>
        <fullName evidence="2">Unnamed protein product</fullName>
    </submittedName>
</protein>
<feature type="compositionally biased region" description="Low complexity" evidence="1">
    <location>
        <begin position="471"/>
        <end position="482"/>
    </location>
</feature>
<sequence length="692" mass="77731">MKFLSAPNIELHDDDQDEFPPPVRDTTTSRYLGVKLRRPRQGSNDDGSSMDDDLRGQVTCFLPFGDRYCVEYEDGSTEEVSESAVISGMIALIKAPFFSSPSRKKTRNGSIRTRQSSDYLDDSEVAPDRRKRQRVDPVIDISAEQIPAEVVATVRDMSEEQNEDDATMVNETEPEVNASEETEPAPNILEILSTAIGNTTRENALEMASHPVDEHVDADERELADQVDQMVAESHEEPHSSSIAGEVTVASHAEEKKELPFYIIDKKPHQAIEPFPKRAMAFELLRASLLNLLDHREATVVKMALQYDLLRNPDVRDRDAVIRFMESDGLLVLNHLLNSFATEVLGDRDDETKQDDEAESVENIRERMMRDDELLHVLKIVAMLPTPRRNDVIASNIGKTINYLCKSRGPPGRKGPLPKCIMGLAKWIKSSWIKNIPPAPKSLPKATTNTRATPRRPQQQARRGGRGGSAGRPSQRQQPYQRSQREALPAPKYPVEEQPALIDNTPIPRLVRPRQASSLQPSVATSAPPQTPAPRRVTGGLKPDWMRQKENLSRSRFCIADNTNVDTRLYRDSRARPITNVPVATSLSQVAMQQDRNPDQDEDAGGPDGVFGRHQRLRFGKRWRRQEFGINDPPGILSLPPGTSYSIPSYGRPQYPDRQPVYVPPVPYSSRHPRPILRRVSKYNDEPAIEGS</sequence>
<feature type="region of interest" description="Disordered" evidence="1">
    <location>
        <begin position="631"/>
        <end position="692"/>
    </location>
</feature>
<feature type="compositionally biased region" description="Basic residues" evidence="1">
    <location>
        <begin position="671"/>
        <end position="681"/>
    </location>
</feature>
<evidence type="ECO:0000256" key="1">
    <source>
        <dbReference type="SAM" id="MobiDB-lite"/>
    </source>
</evidence>
<feature type="region of interest" description="Disordered" evidence="1">
    <location>
        <begin position="436"/>
        <end position="541"/>
    </location>
</feature>
<name>A0A9W6Y2L9_9STRA</name>